<dbReference type="PANTHER" id="PTHR10438:SF468">
    <property type="entry name" value="THIOREDOXIN-1-RELATED"/>
    <property type="match status" value="1"/>
</dbReference>
<dbReference type="EMBL" id="AYYX01000001">
    <property type="protein sequence ID" value="KRM89767.1"/>
    <property type="molecule type" value="Genomic_DNA"/>
</dbReference>
<accession>A0A0R2CE07</accession>
<dbReference type="STRING" id="1133569.FD21_GL000062"/>
<reference evidence="2 3" key="1">
    <citation type="journal article" date="2015" name="Genome Announc.">
        <title>Expanding the biotechnology potential of lactobacilli through comparative genomics of 213 strains and associated genera.</title>
        <authorList>
            <person name="Sun Z."/>
            <person name="Harris H.M."/>
            <person name="McCann A."/>
            <person name="Guo C."/>
            <person name="Argimon S."/>
            <person name="Zhang W."/>
            <person name="Yang X."/>
            <person name="Jeffery I.B."/>
            <person name="Cooney J.C."/>
            <person name="Kagawa T.F."/>
            <person name="Liu W."/>
            <person name="Song Y."/>
            <person name="Salvetti E."/>
            <person name="Wrobel A."/>
            <person name="Rasinkangas P."/>
            <person name="Parkhill J."/>
            <person name="Rea M.C."/>
            <person name="O'Sullivan O."/>
            <person name="Ritari J."/>
            <person name="Douillard F.P."/>
            <person name="Paul Ross R."/>
            <person name="Yang R."/>
            <person name="Briner A.E."/>
            <person name="Felis G.E."/>
            <person name="de Vos W.M."/>
            <person name="Barrangou R."/>
            <person name="Klaenhammer T.R."/>
            <person name="Caufield P.W."/>
            <person name="Cui Y."/>
            <person name="Zhang H."/>
            <person name="O'Toole P.W."/>
        </authorList>
    </citation>
    <scope>NUCLEOTIDE SEQUENCE [LARGE SCALE GENOMIC DNA]</scope>
    <source>
        <strain evidence="2 3">DSM 20605</strain>
    </source>
</reference>
<dbReference type="SUPFAM" id="SSF52833">
    <property type="entry name" value="Thioredoxin-like"/>
    <property type="match status" value="1"/>
</dbReference>
<dbReference type="InterPro" id="IPR050620">
    <property type="entry name" value="Thioredoxin_H-type-like"/>
</dbReference>
<dbReference type="Proteomes" id="UP000051576">
    <property type="component" value="Unassembled WGS sequence"/>
</dbReference>
<name>A0A0R2CE07_9LACO</name>
<comment type="caution">
    <text evidence="2">The sequence shown here is derived from an EMBL/GenBank/DDBJ whole genome shotgun (WGS) entry which is preliminary data.</text>
</comment>
<dbReference type="PATRIC" id="fig|1133569.4.peg.63"/>
<dbReference type="Pfam" id="PF00085">
    <property type="entry name" value="Thioredoxin"/>
    <property type="match status" value="1"/>
</dbReference>
<feature type="domain" description="Thioredoxin" evidence="1">
    <location>
        <begin position="3"/>
        <end position="115"/>
    </location>
</feature>
<dbReference type="InterPro" id="IPR036249">
    <property type="entry name" value="Thioredoxin-like_sf"/>
</dbReference>
<dbReference type="CDD" id="cd02947">
    <property type="entry name" value="TRX_family"/>
    <property type="match status" value="1"/>
</dbReference>
<proteinExistence type="predicted"/>
<evidence type="ECO:0000313" key="2">
    <source>
        <dbReference type="EMBL" id="KRM89767.1"/>
    </source>
</evidence>
<gene>
    <name evidence="2" type="ORF">FD21_GL000062</name>
</gene>
<dbReference type="InterPro" id="IPR013766">
    <property type="entry name" value="Thioredoxin_domain"/>
</dbReference>
<keyword evidence="3" id="KW-1185">Reference proteome</keyword>
<dbReference type="eggNOG" id="COG0526">
    <property type="taxonomic scope" value="Bacteria"/>
</dbReference>
<organism evidence="2 3">
    <name type="scientific">Liquorilactobacillus vini DSM 20605</name>
    <dbReference type="NCBI Taxonomy" id="1133569"/>
    <lineage>
        <taxon>Bacteria</taxon>
        <taxon>Bacillati</taxon>
        <taxon>Bacillota</taxon>
        <taxon>Bacilli</taxon>
        <taxon>Lactobacillales</taxon>
        <taxon>Lactobacillaceae</taxon>
        <taxon>Liquorilactobacillus</taxon>
    </lineage>
</organism>
<sequence length="115" mass="13398">MKANLLEVAFMQKLEKIDQQSLQQKFAKGKFVFFFEAGWCPDCQFIKPAMPAIEKDFPQYKFIKVDRDENLDLCQEMGILGIPSFVVYENGKEVSRFVNKDRKTKAEVEAFLMKS</sequence>
<dbReference type="Gene3D" id="3.40.30.10">
    <property type="entry name" value="Glutaredoxin"/>
    <property type="match status" value="1"/>
</dbReference>
<dbReference type="AlphaFoldDB" id="A0A0R2CE07"/>
<evidence type="ECO:0000313" key="3">
    <source>
        <dbReference type="Proteomes" id="UP000051576"/>
    </source>
</evidence>
<evidence type="ECO:0000259" key="1">
    <source>
        <dbReference type="PROSITE" id="PS51352"/>
    </source>
</evidence>
<protein>
    <submittedName>
        <fullName evidence="2">Thioredoxin</fullName>
    </submittedName>
</protein>
<dbReference type="PANTHER" id="PTHR10438">
    <property type="entry name" value="THIOREDOXIN"/>
    <property type="match status" value="1"/>
</dbReference>
<dbReference type="PROSITE" id="PS51352">
    <property type="entry name" value="THIOREDOXIN_2"/>
    <property type="match status" value="1"/>
</dbReference>